<dbReference type="OrthoDB" id="8689507at2"/>
<evidence type="ECO:0000313" key="2">
    <source>
        <dbReference type="Proteomes" id="UP000199250"/>
    </source>
</evidence>
<dbReference type="Pfam" id="PF10948">
    <property type="entry name" value="DUF2635"/>
    <property type="match status" value="1"/>
</dbReference>
<name>A0A1H6X266_9GAMM</name>
<evidence type="ECO:0008006" key="3">
    <source>
        <dbReference type="Google" id="ProtNLM"/>
    </source>
</evidence>
<dbReference type="Proteomes" id="UP000199250">
    <property type="component" value="Unassembled WGS sequence"/>
</dbReference>
<evidence type="ECO:0000313" key="1">
    <source>
        <dbReference type="EMBL" id="SEJ21634.1"/>
    </source>
</evidence>
<organism evidence="1 2">
    <name type="scientific">Azotobacter beijerinckii</name>
    <dbReference type="NCBI Taxonomy" id="170623"/>
    <lineage>
        <taxon>Bacteria</taxon>
        <taxon>Pseudomonadati</taxon>
        <taxon>Pseudomonadota</taxon>
        <taxon>Gammaproteobacteria</taxon>
        <taxon>Pseudomonadales</taxon>
        <taxon>Pseudomonadaceae</taxon>
        <taxon>Azotobacter</taxon>
    </lineage>
</organism>
<dbReference type="EMBL" id="FNYQ01000061">
    <property type="protein sequence ID" value="SEJ21634.1"/>
    <property type="molecule type" value="Genomic_DNA"/>
</dbReference>
<reference evidence="1 2" key="1">
    <citation type="submission" date="2016-10" db="EMBL/GenBank/DDBJ databases">
        <authorList>
            <person name="de Groot N.N."/>
        </authorList>
    </citation>
    <scope>NUCLEOTIDE SEQUENCE [LARGE SCALE GENOMIC DNA]</scope>
    <source>
        <strain evidence="1 2">DSM 373</strain>
    </source>
</reference>
<accession>A0A1H6X266</accession>
<protein>
    <recommendedName>
        <fullName evidence="3">DUF2635 domain-containing protein</fullName>
    </recommendedName>
</protein>
<gene>
    <name evidence="1" type="ORF">SAMN04244572_03149</name>
</gene>
<dbReference type="InterPro" id="IPR024400">
    <property type="entry name" value="DUF2635"/>
</dbReference>
<dbReference type="AlphaFoldDB" id="A0A1H6X266"/>
<sequence length="62" mass="6894">MRVYPSPGLLVRDPVKRDFLPADGREVPDHDLYWIRRLECGDAILTAPVSPAVNTTDTGSDQ</sequence>
<proteinExistence type="predicted"/>
<dbReference type="RefSeq" id="WP_090733407.1">
    <property type="nucleotide sequence ID" value="NZ_FNYQ01000061.1"/>
</dbReference>